<dbReference type="PROSITE" id="PS50222">
    <property type="entry name" value="EF_HAND_2"/>
    <property type="match status" value="2"/>
</dbReference>
<dbReference type="InterPro" id="IPR008271">
    <property type="entry name" value="Ser/Thr_kinase_AS"/>
</dbReference>
<dbReference type="InterPro" id="IPR018247">
    <property type="entry name" value="EF_Hand_1_Ca_BS"/>
</dbReference>
<evidence type="ECO:0000256" key="4">
    <source>
        <dbReference type="ARBA" id="ARBA00022741"/>
    </source>
</evidence>
<dbReference type="Pfam" id="PF00069">
    <property type="entry name" value="Pkinase"/>
    <property type="match status" value="1"/>
</dbReference>
<evidence type="ECO:0000256" key="6">
    <source>
        <dbReference type="ARBA" id="ARBA00022837"/>
    </source>
</evidence>
<keyword evidence="3" id="KW-0808">Transferase</keyword>
<reference evidence="12" key="1">
    <citation type="submission" date="2023-10" db="EMBL/GenBank/DDBJ databases">
        <authorList>
            <person name="Chen Y."/>
            <person name="Shah S."/>
            <person name="Dougan E. K."/>
            <person name="Thang M."/>
            <person name="Chan C."/>
        </authorList>
    </citation>
    <scope>NUCLEOTIDE SEQUENCE [LARGE SCALE GENOMIC DNA]</scope>
</reference>
<gene>
    <name evidence="12" type="ORF">PCOR1329_LOCUS3683</name>
</gene>
<comment type="caution">
    <text evidence="12">The sequence shown here is derived from an EMBL/GenBank/DDBJ whole genome shotgun (WGS) entry which is preliminary data.</text>
</comment>
<evidence type="ECO:0000259" key="10">
    <source>
        <dbReference type="PROSITE" id="PS50011"/>
    </source>
</evidence>
<feature type="domain" description="Protein kinase" evidence="10">
    <location>
        <begin position="1"/>
        <end position="256"/>
    </location>
</feature>
<evidence type="ECO:0000313" key="13">
    <source>
        <dbReference type="Proteomes" id="UP001189429"/>
    </source>
</evidence>
<accession>A0ABN9PSD2</accession>
<evidence type="ECO:0000313" key="12">
    <source>
        <dbReference type="EMBL" id="CAK0793364.1"/>
    </source>
</evidence>
<dbReference type="PROSITE" id="PS00108">
    <property type="entry name" value="PROTEIN_KINASE_ST"/>
    <property type="match status" value="1"/>
</dbReference>
<evidence type="ECO:0000259" key="11">
    <source>
        <dbReference type="PROSITE" id="PS50222"/>
    </source>
</evidence>
<dbReference type="Pfam" id="PF13202">
    <property type="entry name" value="EF-hand_5"/>
    <property type="match status" value="1"/>
</dbReference>
<keyword evidence="13" id="KW-1185">Reference proteome</keyword>
<dbReference type="InterPro" id="IPR050205">
    <property type="entry name" value="CDPK_Ser/Thr_kinases"/>
</dbReference>
<dbReference type="Proteomes" id="UP001189429">
    <property type="component" value="Unassembled WGS sequence"/>
</dbReference>
<dbReference type="Gene3D" id="1.10.238.10">
    <property type="entry name" value="EF-hand"/>
    <property type="match status" value="2"/>
</dbReference>
<sequence length="520" mass="57999">MKEMRHPNCTKVIEMIVARELVDGDWKEQLFVISELARGSDLHKYVLKMSDYQRRRHPEVTARGPEVTEEWCAGVYRQAMEGVAYMHSKDIVHNDLKPDNILIMDMFDPANPNRVPAVAINDFGCATRLHVASSSTIIGDPRYQSPESWRLCFKYMEHKATRDKLDGKTDVWSMGATLYELLSGGIIPFIYRPCTLSDIDEEVFSSLGKAVTEEPVQIREHFDSLSAQGENLLRSMLTKDSAERPSAADVLRHEWFSIRGKPISSESLQRLRLKAVKGRAHAMLLNAVSLKLQRDHFQACMGVFKDIQLEQNGQVTLEEFKAAVEKLRLAAPAEPPETDDAAQCDDAEPRGSRTDLLSDPEALFRQADVDQSETLDFNEFVAVTFDWSSLDVGTMTATLQKLINDLDRDDDGQLSQDEFNKAFHGALGRDELKRVFSHIDQNGDGAVGKEELRRFLFEPASKEELSRLAAVPPIGRSWSELSIAPAGPCLPGSCSPECFGAVLPLAACLGVCLAGVLRIC</sequence>
<dbReference type="Pfam" id="PF13499">
    <property type="entry name" value="EF-hand_7"/>
    <property type="match status" value="1"/>
</dbReference>
<keyword evidence="7" id="KW-0067">ATP-binding</keyword>
<organism evidence="12 13">
    <name type="scientific">Prorocentrum cordatum</name>
    <dbReference type="NCBI Taxonomy" id="2364126"/>
    <lineage>
        <taxon>Eukaryota</taxon>
        <taxon>Sar</taxon>
        <taxon>Alveolata</taxon>
        <taxon>Dinophyceae</taxon>
        <taxon>Prorocentrales</taxon>
        <taxon>Prorocentraceae</taxon>
        <taxon>Prorocentrum</taxon>
    </lineage>
</organism>
<dbReference type="SUPFAM" id="SSF56112">
    <property type="entry name" value="Protein kinase-like (PK-like)"/>
    <property type="match status" value="1"/>
</dbReference>
<keyword evidence="6" id="KW-0106">Calcium</keyword>
<comment type="cofactor">
    <cofactor evidence="1">
        <name>Mg(2+)</name>
        <dbReference type="ChEBI" id="CHEBI:18420"/>
    </cofactor>
</comment>
<evidence type="ECO:0000256" key="8">
    <source>
        <dbReference type="ARBA" id="ARBA00024334"/>
    </source>
</evidence>
<proteinExistence type="inferred from homology"/>
<comment type="similarity">
    <text evidence="8">Belongs to the protein kinase superfamily. Ser/Thr protein kinase family. CDPK subfamily.</text>
</comment>
<dbReference type="InterPro" id="IPR000719">
    <property type="entry name" value="Prot_kinase_dom"/>
</dbReference>
<dbReference type="PROSITE" id="PS00018">
    <property type="entry name" value="EF_HAND_1"/>
    <property type="match status" value="2"/>
</dbReference>
<dbReference type="InterPro" id="IPR011009">
    <property type="entry name" value="Kinase-like_dom_sf"/>
</dbReference>
<dbReference type="SUPFAM" id="SSF47473">
    <property type="entry name" value="EF-hand"/>
    <property type="match status" value="1"/>
</dbReference>
<dbReference type="PANTHER" id="PTHR24349">
    <property type="entry name" value="SERINE/THREONINE-PROTEIN KINASE"/>
    <property type="match status" value="1"/>
</dbReference>
<dbReference type="InterPro" id="IPR011992">
    <property type="entry name" value="EF-hand-dom_pair"/>
</dbReference>
<dbReference type="InterPro" id="IPR002048">
    <property type="entry name" value="EF_hand_dom"/>
</dbReference>
<keyword evidence="5" id="KW-0418">Kinase</keyword>
<dbReference type="PROSITE" id="PS50011">
    <property type="entry name" value="PROTEIN_KINASE_DOM"/>
    <property type="match status" value="1"/>
</dbReference>
<evidence type="ECO:0008006" key="14">
    <source>
        <dbReference type="Google" id="ProtNLM"/>
    </source>
</evidence>
<evidence type="ECO:0000256" key="9">
    <source>
        <dbReference type="SAM" id="MobiDB-lite"/>
    </source>
</evidence>
<feature type="compositionally biased region" description="Acidic residues" evidence="9">
    <location>
        <begin position="336"/>
        <end position="346"/>
    </location>
</feature>
<evidence type="ECO:0000256" key="1">
    <source>
        <dbReference type="ARBA" id="ARBA00001946"/>
    </source>
</evidence>
<protein>
    <recommendedName>
        <fullName evidence="14">Non-specific serine/threonine protein kinase</fullName>
    </recommendedName>
</protein>
<dbReference type="SMART" id="SM00054">
    <property type="entry name" value="EFh"/>
    <property type="match status" value="4"/>
</dbReference>
<evidence type="ECO:0000256" key="7">
    <source>
        <dbReference type="ARBA" id="ARBA00022840"/>
    </source>
</evidence>
<evidence type="ECO:0000256" key="5">
    <source>
        <dbReference type="ARBA" id="ARBA00022777"/>
    </source>
</evidence>
<evidence type="ECO:0000256" key="3">
    <source>
        <dbReference type="ARBA" id="ARBA00022679"/>
    </source>
</evidence>
<keyword evidence="4" id="KW-0547">Nucleotide-binding</keyword>
<feature type="domain" description="EF-hand" evidence="11">
    <location>
        <begin position="430"/>
        <end position="462"/>
    </location>
</feature>
<feature type="region of interest" description="Disordered" evidence="9">
    <location>
        <begin position="331"/>
        <end position="358"/>
    </location>
</feature>
<feature type="domain" description="EF-hand" evidence="11">
    <location>
        <begin position="394"/>
        <end position="429"/>
    </location>
</feature>
<dbReference type="SMART" id="SM00220">
    <property type="entry name" value="S_TKc"/>
    <property type="match status" value="1"/>
</dbReference>
<keyword evidence="2" id="KW-0723">Serine/threonine-protein kinase</keyword>
<name>A0ABN9PSD2_9DINO</name>
<evidence type="ECO:0000256" key="2">
    <source>
        <dbReference type="ARBA" id="ARBA00022527"/>
    </source>
</evidence>
<dbReference type="Gene3D" id="1.10.510.10">
    <property type="entry name" value="Transferase(Phosphotransferase) domain 1"/>
    <property type="match status" value="1"/>
</dbReference>
<dbReference type="EMBL" id="CAUYUJ010000947">
    <property type="protein sequence ID" value="CAK0793364.1"/>
    <property type="molecule type" value="Genomic_DNA"/>
</dbReference>